<dbReference type="SMART" id="SM00563">
    <property type="entry name" value="PlsC"/>
    <property type="match status" value="1"/>
</dbReference>
<proteinExistence type="inferred from homology"/>
<comment type="subcellular location">
    <subcellularLocation>
        <location evidence="1">Membrane</location>
    </subcellularLocation>
</comment>
<dbReference type="SUPFAM" id="SSF47473">
    <property type="entry name" value="EF-hand"/>
    <property type="match status" value="1"/>
</dbReference>
<evidence type="ECO:0000256" key="6">
    <source>
        <dbReference type="ARBA" id="ARBA00022692"/>
    </source>
</evidence>
<keyword evidence="9" id="KW-0443">Lipid metabolism</keyword>
<evidence type="ECO:0000313" key="16">
    <source>
        <dbReference type="Proteomes" id="UP000054560"/>
    </source>
</evidence>
<dbReference type="PROSITE" id="PS50222">
    <property type="entry name" value="EF_HAND_2"/>
    <property type="match status" value="2"/>
</dbReference>
<evidence type="ECO:0000256" key="8">
    <source>
        <dbReference type="ARBA" id="ARBA00022989"/>
    </source>
</evidence>
<evidence type="ECO:0000256" key="12">
    <source>
        <dbReference type="ARBA" id="ARBA00023264"/>
    </source>
</evidence>
<dbReference type="GO" id="GO:0008374">
    <property type="term" value="F:O-acyltransferase activity"/>
    <property type="evidence" value="ECO:0007669"/>
    <property type="project" value="InterPro"/>
</dbReference>
<comment type="pathway">
    <text evidence="2">Lipid metabolism; phospholipid metabolism.</text>
</comment>
<evidence type="ECO:0000256" key="11">
    <source>
        <dbReference type="ARBA" id="ARBA00023209"/>
    </source>
</evidence>
<dbReference type="InterPro" id="IPR011992">
    <property type="entry name" value="EF-hand-dom_pair"/>
</dbReference>
<dbReference type="GeneID" id="25902645"/>
<name>A0A0L0G9J3_9EUKA</name>
<dbReference type="PANTHER" id="PTHR23063">
    <property type="entry name" value="PHOSPHOLIPID ACYLTRANSFERASE"/>
    <property type="match status" value="1"/>
</dbReference>
<dbReference type="UniPathway" id="UPA00085"/>
<keyword evidence="12" id="KW-1208">Phospholipid metabolism</keyword>
<keyword evidence="6" id="KW-0812">Transmembrane</keyword>
<keyword evidence="13" id="KW-0012">Acyltransferase</keyword>
<evidence type="ECO:0000256" key="2">
    <source>
        <dbReference type="ARBA" id="ARBA00005074"/>
    </source>
</evidence>
<dbReference type="AlphaFoldDB" id="A0A0L0G9J3"/>
<keyword evidence="4" id="KW-0444">Lipid biosynthesis</keyword>
<keyword evidence="10" id="KW-0472">Membrane</keyword>
<comment type="similarity">
    <text evidence="3">Belongs to the 1-acyl-sn-glycerol-3-phosphate acyltransferase family.</text>
</comment>
<dbReference type="Pfam" id="PF01553">
    <property type="entry name" value="Acyltransferase"/>
    <property type="match status" value="1"/>
</dbReference>
<dbReference type="InterPro" id="IPR045252">
    <property type="entry name" value="LPCAT1-like"/>
</dbReference>
<feature type="domain" description="EF-hand" evidence="14">
    <location>
        <begin position="276"/>
        <end position="311"/>
    </location>
</feature>
<dbReference type="GO" id="GO:0008654">
    <property type="term" value="P:phospholipid biosynthetic process"/>
    <property type="evidence" value="ECO:0007669"/>
    <property type="project" value="UniProtKB-KW"/>
</dbReference>
<dbReference type="PROSITE" id="PS00018">
    <property type="entry name" value="EF_HAND_1"/>
    <property type="match status" value="2"/>
</dbReference>
<sequence>MRVLMFAMGYHHIRVEGTVDKRAGTIVSNHCSFLDPFILMNYVTPMFVAAAENLQKPLFGPYLRVTQSIVLYRSDPNSRAYTKYNIMERTKPERGDDFLPLMIFPEGTTHAQDCLLQFKDGAFRPGTPVQPAILKYSNRRYDPAWTISGDTLGALMARCFFQFYNSVTVKFLPLYIPNEEEKKDPYLYANNVRNYMAAEGHMELTPTWLEDANLFRKALHLNAVGCNLLCKEVTDHATRKKLASLLADFSKMDTNNDGLLDYNEFMTAVVPKGNKKDRVAAITLFNIMDKDGSDSIDFKEFVAGLYMNSNEKSDDVDSKVEFVFSVYGLDKMSEISQEHAIDVLVKHHPLLPREAIVDKVQSAWKGIERDVAATITMEEFAHLVTADKDIYTYSLPAALQKAMTE</sequence>
<organism evidence="15 16">
    <name type="scientific">Sphaeroforma arctica JP610</name>
    <dbReference type="NCBI Taxonomy" id="667725"/>
    <lineage>
        <taxon>Eukaryota</taxon>
        <taxon>Ichthyosporea</taxon>
        <taxon>Ichthyophonida</taxon>
        <taxon>Sphaeroforma</taxon>
    </lineage>
</organism>
<dbReference type="eggNOG" id="KOG4666">
    <property type="taxonomic scope" value="Eukaryota"/>
</dbReference>
<dbReference type="OrthoDB" id="272512at2759"/>
<dbReference type="STRING" id="667725.A0A0L0G9J3"/>
<evidence type="ECO:0000256" key="4">
    <source>
        <dbReference type="ARBA" id="ARBA00022516"/>
    </source>
</evidence>
<protein>
    <recommendedName>
        <fullName evidence="14">EF-hand domain-containing protein</fullName>
    </recommendedName>
</protein>
<dbReference type="Gene3D" id="1.10.238.10">
    <property type="entry name" value="EF-hand"/>
    <property type="match status" value="1"/>
</dbReference>
<evidence type="ECO:0000256" key="5">
    <source>
        <dbReference type="ARBA" id="ARBA00022679"/>
    </source>
</evidence>
<keyword evidence="11" id="KW-0594">Phospholipid biosynthesis</keyword>
<evidence type="ECO:0000256" key="9">
    <source>
        <dbReference type="ARBA" id="ARBA00023098"/>
    </source>
</evidence>
<dbReference type="InterPro" id="IPR002123">
    <property type="entry name" value="Plipid/glycerol_acylTrfase"/>
</dbReference>
<keyword evidence="7" id="KW-0106">Calcium</keyword>
<gene>
    <name evidence="15" type="ORF">SARC_02141</name>
</gene>
<keyword evidence="16" id="KW-1185">Reference proteome</keyword>
<dbReference type="CDD" id="cd00051">
    <property type="entry name" value="EFh"/>
    <property type="match status" value="1"/>
</dbReference>
<dbReference type="PANTHER" id="PTHR23063:SF52">
    <property type="entry name" value="LYSOPHOSPHATIDYLCHOLINE ACYLTRANSFERASE"/>
    <property type="match status" value="1"/>
</dbReference>
<dbReference type="CDD" id="cd07991">
    <property type="entry name" value="LPLAT_LPCAT1-like"/>
    <property type="match status" value="1"/>
</dbReference>
<evidence type="ECO:0000256" key="10">
    <source>
        <dbReference type="ARBA" id="ARBA00023136"/>
    </source>
</evidence>
<evidence type="ECO:0000256" key="7">
    <source>
        <dbReference type="ARBA" id="ARBA00022837"/>
    </source>
</evidence>
<dbReference type="RefSeq" id="XP_014159594.1">
    <property type="nucleotide sequence ID" value="XM_014304119.1"/>
</dbReference>
<dbReference type="SMART" id="SM00054">
    <property type="entry name" value="EFh"/>
    <property type="match status" value="3"/>
</dbReference>
<dbReference type="SUPFAM" id="SSF69593">
    <property type="entry name" value="Glycerol-3-phosphate (1)-acyltransferase"/>
    <property type="match status" value="1"/>
</dbReference>
<dbReference type="Proteomes" id="UP000054560">
    <property type="component" value="Unassembled WGS sequence"/>
</dbReference>
<evidence type="ECO:0000256" key="3">
    <source>
        <dbReference type="ARBA" id="ARBA00008655"/>
    </source>
</evidence>
<accession>A0A0L0G9J3</accession>
<dbReference type="GO" id="GO:0016020">
    <property type="term" value="C:membrane"/>
    <property type="evidence" value="ECO:0007669"/>
    <property type="project" value="UniProtKB-SubCell"/>
</dbReference>
<keyword evidence="5" id="KW-0808">Transferase</keyword>
<keyword evidence="8" id="KW-1133">Transmembrane helix</keyword>
<reference evidence="15 16" key="1">
    <citation type="submission" date="2011-02" db="EMBL/GenBank/DDBJ databases">
        <title>The Genome Sequence of Sphaeroforma arctica JP610.</title>
        <authorList>
            <consortium name="The Broad Institute Genome Sequencing Platform"/>
            <person name="Russ C."/>
            <person name="Cuomo C."/>
            <person name="Young S.K."/>
            <person name="Zeng Q."/>
            <person name="Gargeya S."/>
            <person name="Alvarado L."/>
            <person name="Berlin A."/>
            <person name="Chapman S.B."/>
            <person name="Chen Z."/>
            <person name="Freedman E."/>
            <person name="Gellesch M."/>
            <person name="Goldberg J."/>
            <person name="Griggs A."/>
            <person name="Gujja S."/>
            <person name="Heilman E."/>
            <person name="Heiman D."/>
            <person name="Howarth C."/>
            <person name="Mehta T."/>
            <person name="Neiman D."/>
            <person name="Pearson M."/>
            <person name="Roberts A."/>
            <person name="Saif S."/>
            <person name="Shea T."/>
            <person name="Shenoy N."/>
            <person name="Sisk P."/>
            <person name="Stolte C."/>
            <person name="Sykes S."/>
            <person name="White J."/>
            <person name="Yandava C."/>
            <person name="Burger G."/>
            <person name="Gray M.W."/>
            <person name="Holland P.W.H."/>
            <person name="King N."/>
            <person name="Lang F.B.F."/>
            <person name="Roger A.J."/>
            <person name="Ruiz-Trillo I."/>
            <person name="Haas B."/>
            <person name="Nusbaum C."/>
            <person name="Birren B."/>
        </authorList>
    </citation>
    <scope>NUCLEOTIDE SEQUENCE [LARGE SCALE GENOMIC DNA]</scope>
    <source>
        <strain evidence="15 16">JP610</strain>
    </source>
</reference>
<dbReference type="InterPro" id="IPR018247">
    <property type="entry name" value="EF_Hand_1_Ca_BS"/>
</dbReference>
<evidence type="ECO:0000313" key="15">
    <source>
        <dbReference type="EMBL" id="KNC85692.1"/>
    </source>
</evidence>
<dbReference type="Pfam" id="PF13499">
    <property type="entry name" value="EF-hand_7"/>
    <property type="match status" value="1"/>
</dbReference>
<dbReference type="EMBL" id="KQ241689">
    <property type="protein sequence ID" value="KNC85692.1"/>
    <property type="molecule type" value="Genomic_DNA"/>
</dbReference>
<feature type="domain" description="EF-hand" evidence="14">
    <location>
        <begin position="240"/>
        <end position="275"/>
    </location>
</feature>
<evidence type="ECO:0000256" key="13">
    <source>
        <dbReference type="ARBA" id="ARBA00023315"/>
    </source>
</evidence>
<dbReference type="GO" id="GO:0005509">
    <property type="term" value="F:calcium ion binding"/>
    <property type="evidence" value="ECO:0007669"/>
    <property type="project" value="InterPro"/>
</dbReference>
<dbReference type="InterPro" id="IPR002048">
    <property type="entry name" value="EF_hand_dom"/>
</dbReference>
<evidence type="ECO:0000256" key="1">
    <source>
        <dbReference type="ARBA" id="ARBA00004370"/>
    </source>
</evidence>
<evidence type="ECO:0000259" key="14">
    <source>
        <dbReference type="PROSITE" id="PS50222"/>
    </source>
</evidence>